<sequence length="228" mass="23944">MGLPNSIQSWREKRASEPETGPVSPPPRPLGGLHATGLLIGFSTILLALAFVALVGMRVSWVPLRDTADGIGLREVREFYPLVIDGLDGLAVVASLALVGSPGYRWAIGTVVGLTAVSLVLNVAHGSAFAGVTGRSDATTWGHVIVASAAPTVCIALGTHLAALTFHRLTGVLFARRGAETPTLLTTRQVAELLEVKPSTVSTWVDRGKLTVAQKDPKLGNLFDPETL</sequence>
<dbReference type="Pfam" id="PF12728">
    <property type="entry name" value="HTH_17"/>
    <property type="match status" value="1"/>
</dbReference>
<protein>
    <submittedName>
        <fullName evidence="4">Helix-turn-helix domain-containing protein</fullName>
    </submittedName>
</protein>
<evidence type="ECO:0000313" key="4">
    <source>
        <dbReference type="EMBL" id="WTZ13266.1"/>
    </source>
</evidence>
<reference evidence="4" key="1">
    <citation type="submission" date="2022-10" db="EMBL/GenBank/DDBJ databases">
        <title>The complete genomes of actinobacterial strains from the NBC collection.</title>
        <authorList>
            <person name="Joergensen T.S."/>
            <person name="Alvarez Arevalo M."/>
            <person name="Sterndorff E.B."/>
            <person name="Faurdal D."/>
            <person name="Vuksanovic O."/>
            <person name="Mourched A.-S."/>
            <person name="Charusanti P."/>
            <person name="Shaw S."/>
            <person name="Blin K."/>
            <person name="Weber T."/>
        </authorList>
    </citation>
    <scope>NUCLEOTIDE SEQUENCE</scope>
    <source>
        <strain evidence="4">NBC_01393</strain>
    </source>
</reference>
<feature type="region of interest" description="Disordered" evidence="1">
    <location>
        <begin position="1"/>
        <end position="29"/>
    </location>
</feature>
<dbReference type="AlphaFoldDB" id="A0AAU3I5X6"/>
<accession>A0AAU3I5X6</accession>
<name>A0AAU3I5X6_9ACTN</name>
<gene>
    <name evidence="4" type="ORF">OG699_38045</name>
</gene>
<proteinExistence type="predicted"/>
<feature type="transmembrane region" description="Helical" evidence="2">
    <location>
        <begin position="106"/>
        <end position="124"/>
    </location>
</feature>
<feature type="transmembrane region" description="Helical" evidence="2">
    <location>
        <begin position="144"/>
        <end position="166"/>
    </location>
</feature>
<evidence type="ECO:0000259" key="3">
    <source>
        <dbReference type="Pfam" id="PF12728"/>
    </source>
</evidence>
<organism evidence="4">
    <name type="scientific">Streptomyces sp. NBC_01393</name>
    <dbReference type="NCBI Taxonomy" id="2903851"/>
    <lineage>
        <taxon>Bacteria</taxon>
        <taxon>Bacillati</taxon>
        <taxon>Actinomycetota</taxon>
        <taxon>Actinomycetes</taxon>
        <taxon>Kitasatosporales</taxon>
        <taxon>Streptomycetaceae</taxon>
        <taxon>Streptomyces</taxon>
    </lineage>
</organism>
<dbReference type="InterPro" id="IPR041657">
    <property type="entry name" value="HTH_17"/>
</dbReference>
<keyword evidence="2" id="KW-1133">Transmembrane helix</keyword>
<keyword evidence="2" id="KW-0812">Transmembrane</keyword>
<keyword evidence="2" id="KW-0472">Membrane</keyword>
<feature type="transmembrane region" description="Helical" evidence="2">
    <location>
        <begin position="38"/>
        <end position="59"/>
    </location>
</feature>
<evidence type="ECO:0000256" key="1">
    <source>
        <dbReference type="SAM" id="MobiDB-lite"/>
    </source>
</evidence>
<evidence type="ECO:0000256" key="2">
    <source>
        <dbReference type="SAM" id="Phobius"/>
    </source>
</evidence>
<feature type="transmembrane region" description="Helical" evidence="2">
    <location>
        <begin position="79"/>
        <end position="99"/>
    </location>
</feature>
<dbReference type="EMBL" id="CP109546">
    <property type="protein sequence ID" value="WTZ13266.1"/>
    <property type="molecule type" value="Genomic_DNA"/>
</dbReference>
<feature type="domain" description="Helix-turn-helix" evidence="3">
    <location>
        <begin position="184"/>
        <end position="212"/>
    </location>
</feature>
<dbReference type="Gene3D" id="1.10.1660.10">
    <property type="match status" value="1"/>
</dbReference>